<feature type="transmembrane region" description="Helical" evidence="4">
    <location>
        <begin position="130"/>
        <end position="149"/>
    </location>
</feature>
<feature type="domain" description="Major facilitator superfamily (MFS) profile" evidence="5">
    <location>
        <begin position="206"/>
        <end position="395"/>
    </location>
</feature>
<dbReference type="InterPro" id="IPR020846">
    <property type="entry name" value="MFS_dom"/>
</dbReference>
<dbReference type="PROSITE" id="PS50850">
    <property type="entry name" value="MFS"/>
    <property type="match status" value="1"/>
</dbReference>
<dbReference type="GO" id="GO:0022857">
    <property type="term" value="F:transmembrane transporter activity"/>
    <property type="evidence" value="ECO:0007669"/>
    <property type="project" value="InterPro"/>
</dbReference>
<proteinExistence type="predicted"/>
<feature type="transmembrane region" description="Helical" evidence="4">
    <location>
        <begin position="299"/>
        <end position="318"/>
    </location>
</feature>
<feature type="transmembrane region" description="Helical" evidence="4">
    <location>
        <begin position="69"/>
        <end position="90"/>
    </location>
</feature>
<feature type="transmembrane region" description="Helical" evidence="4">
    <location>
        <begin position="274"/>
        <end position="293"/>
    </location>
</feature>
<dbReference type="Pfam" id="PF07690">
    <property type="entry name" value="MFS_1"/>
    <property type="match status" value="1"/>
</dbReference>
<feature type="transmembrane region" description="Helical" evidence="4">
    <location>
        <begin position="365"/>
        <end position="382"/>
    </location>
</feature>
<dbReference type="Gene3D" id="1.20.1250.20">
    <property type="entry name" value="MFS general substrate transporter like domains"/>
    <property type="match status" value="1"/>
</dbReference>
<dbReference type="InterPro" id="IPR036259">
    <property type="entry name" value="MFS_trans_sf"/>
</dbReference>
<evidence type="ECO:0000256" key="1">
    <source>
        <dbReference type="ARBA" id="ARBA00022692"/>
    </source>
</evidence>
<keyword evidence="1 4" id="KW-0812">Transmembrane</keyword>
<keyword evidence="2 4" id="KW-1133">Transmembrane helix</keyword>
<accession>A0AAJ4NIL2</accession>
<gene>
    <name evidence="6" type="ORF">KOF27_02610</name>
</gene>
<feature type="transmembrane region" description="Helical" evidence="4">
    <location>
        <begin position="339"/>
        <end position="359"/>
    </location>
</feature>
<dbReference type="AlphaFoldDB" id="A0AAJ4NIL2"/>
<feature type="transmembrane region" description="Helical" evidence="4">
    <location>
        <begin position="209"/>
        <end position="234"/>
    </location>
</feature>
<evidence type="ECO:0000256" key="4">
    <source>
        <dbReference type="SAM" id="Phobius"/>
    </source>
</evidence>
<feature type="transmembrane region" description="Helical" evidence="4">
    <location>
        <begin position="161"/>
        <end position="182"/>
    </location>
</feature>
<dbReference type="EMBL" id="CP076405">
    <property type="protein sequence ID" value="QWQ21271.2"/>
    <property type="molecule type" value="Genomic_DNA"/>
</dbReference>
<dbReference type="InterPro" id="IPR011701">
    <property type="entry name" value="MFS"/>
</dbReference>
<feature type="transmembrane region" description="Helical" evidence="4">
    <location>
        <begin position="96"/>
        <end position="118"/>
    </location>
</feature>
<feature type="transmembrane region" description="Helical" evidence="4">
    <location>
        <begin position="240"/>
        <end position="262"/>
    </location>
</feature>
<name>A0AAJ4NIL2_PRORE</name>
<evidence type="ECO:0000313" key="7">
    <source>
        <dbReference type="Proteomes" id="UP000682358"/>
    </source>
</evidence>
<keyword evidence="3 4" id="KW-0472">Membrane</keyword>
<protein>
    <submittedName>
        <fullName evidence="6">MFS transporter</fullName>
    </submittedName>
</protein>
<dbReference type="PANTHER" id="PTHR23534">
    <property type="entry name" value="MFS PERMEASE"/>
    <property type="match status" value="1"/>
</dbReference>
<reference evidence="6" key="1">
    <citation type="submission" date="2021-06" db="EMBL/GenBank/DDBJ databases">
        <title>Emergence of genetically related NDM-1-producing Providencia rettgeri strains in Argentina.</title>
        <authorList>
            <person name="Pasteran F."/>
            <person name="Meo A."/>
            <person name="Gomez S."/>
            <person name="Derdoy L."/>
            <person name="Albronoz E."/>
            <person name="Faccone D."/>
            <person name="Guerriero L."/>
            <person name="Archuby D."/>
            <person name="Tarzia A."/>
            <person name="Lopez M."/>
            <person name="Corso A."/>
        </authorList>
    </citation>
    <scope>NUCLEOTIDE SEQUENCE</scope>
    <source>
        <strain evidence="6">PreM15628</strain>
    </source>
</reference>
<dbReference type="SUPFAM" id="SSF103473">
    <property type="entry name" value="MFS general substrate transporter"/>
    <property type="match status" value="1"/>
</dbReference>
<evidence type="ECO:0000256" key="2">
    <source>
        <dbReference type="ARBA" id="ARBA00022989"/>
    </source>
</evidence>
<evidence type="ECO:0000313" key="6">
    <source>
        <dbReference type="EMBL" id="QWQ21271.2"/>
    </source>
</evidence>
<dbReference type="PANTHER" id="PTHR23534:SF1">
    <property type="entry name" value="MAJOR FACILITATOR SUPERFAMILY PROTEIN"/>
    <property type="match status" value="1"/>
</dbReference>
<feature type="transmembrane region" description="Helical" evidence="4">
    <location>
        <begin position="40"/>
        <end position="62"/>
    </location>
</feature>
<sequence length="395" mass="43118">MPKSVWWLTITLALFITGNAIVLSVAVVIGEKLATNPTYATIPLVSQYVGLILATIPIAFLMQKYSRRVGFIIGNIGGLIGAGFSILGVIESYLVYFSIGLFFTGIAIGTAQQFRFAAIEEAPISLRAKAIGLVMSGGIAAALIGPTLAISTQRFFTEYPFAGPFITLAAIYVIAFILLLIVPLKKIVKTPSDEVLVKRDYSALYSQPILKLIAIVSAVGYAIVVFTFASIPLSMKQHDFAFSSIAIVFQFHVLGMFAPSFFTGTLIHHLGTKRIIFCGIILLILSATMNLLGNHFYNYLLAGIFVGVAWNLILISTTNLLPHTYEAHERAKVQGMTDFLIYFFGGIGSLGAGVLFFTFGWQTMNTLSVVISAIILISFWKLKKYIPSNQWRALP</sequence>
<dbReference type="Proteomes" id="UP000682358">
    <property type="component" value="Chromosome"/>
</dbReference>
<organism evidence="6 7">
    <name type="scientific">Providencia rettgeri</name>
    <dbReference type="NCBI Taxonomy" id="587"/>
    <lineage>
        <taxon>Bacteria</taxon>
        <taxon>Pseudomonadati</taxon>
        <taxon>Pseudomonadota</taxon>
        <taxon>Gammaproteobacteria</taxon>
        <taxon>Enterobacterales</taxon>
        <taxon>Morganellaceae</taxon>
        <taxon>Providencia</taxon>
    </lineage>
</organism>
<evidence type="ECO:0000259" key="5">
    <source>
        <dbReference type="PROSITE" id="PS50850"/>
    </source>
</evidence>
<evidence type="ECO:0000256" key="3">
    <source>
        <dbReference type="ARBA" id="ARBA00023136"/>
    </source>
</evidence>